<dbReference type="Proteomes" id="UP000201613">
    <property type="component" value="Unassembled WGS sequence"/>
</dbReference>
<dbReference type="GO" id="GO:0003824">
    <property type="term" value="F:catalytic activity"/>
    <property type="evidence" value="ECO:0007669"/>
    <property type="project" value="InterPro"/>
</dbReference>
<protein>
    <recommendedName>
        <fullName evidence="1">Endonuclease/exonuclease/phosphatase domain-containing protein</fullName>
    </recommendedName>
</protein>
<name>A0A238L8X9_9RHOB</name>
<dbReference type="EMBL" id="FXZK01000001">
    <property type="protein sequence ID" value="SMY06033.1"/>
    <property type="molecule type" value="Genomic_DNA"/>
</dbReference>
<dbReference type="SUPFAM" id="SSF56219">
    <property type="entry name" value="DNase I-like"/>
    <property type="match status" value="1"/>
</dbReference>
<accession>A0A238L8X9</accession>
<organism evidence="2 3">
    <name type="scientific">Flavimaricola marinus</name>
    <dbReference type="NCBI Taxonomy" id="1819565"/>
    <lineage>
        <taxon>Bacteria</taxon>
        <taxon>Pseudomonadati</taxon>
        <taxon>Pseudomonadota</taxon>
        <taxon>Alphaproteobacteria</taxon>
        <taxon>Rhodobacterales</taxon>
        <taxon>Paracoccaceae</taxon>
        <taxon>Flavimaricola</taxon>
    </lineage>
</organism>
<feature type="domain" description="Endonuclease/exonuclease/phosphatase" evidence="1">
    <location>
        <begin position="116"/>
        <end position="332"/>
    </location>
</feature>
<gene>
    <name evidence="2" type="ORF">LOM8899_00154</name>
</gene>
<dbReference type="InterPro" id="IPR005135">
    <property type="entry name" value="Endo/exonuclease/phosphatase"/>
</dbReference>
<dbReference type="PANTHER" id="PTHR42834">
    <property type="entry name" value="ENDONUCLEASE/EXONUCLEASE/PHOSPHATASE FAMILY PROTEIN (AFU_ORTHOLOGUE AFUA_3G09210)"/>
    <property type="match status" value="1"/>
</dbReference>
<dbReference type="OrthoDB" id="1398885at2"/>
<dbReference type="AlphaFoldDB" id="A0A238L8X9"/>
<sequence length="376" mass="42316">MRIATFNVENLFDRVRAFNDPDPDTHKDVLKAHSALNQLFEKPVYTEADKAEMLTLMGKLGILRSDEGPFVWLRRIRGKLITRPRRSAPRIVATGRGDWVGWCELKTARVKEEAITMTARVIRDMNADVLAVVEVESRPVLTEFHDKIYVDLPALPYRHMMVIDGNDRRGIDVGLMAREGFTLPSMRSHVDELGQNGEPVFSRDCPEYLLTTPGGERMAILPNHFKSKFGGDQARSDARRQEQAEMTASYYARLLSEGIENIIVLGDFNDTPASAPLSPIFETSLKEVKQHPAFTDFTFDANTGHRGIGTFGTGADSLEIDHIMLSPALWSKVQLGGIFRKGAWTASNRWPMYPELTRESYAASDHHGVWVDLDLD</sequence>
<evidence type="ECO:0000313" key="3">
    <source>
        <dbReference type="Proteomes" id="UP000201613"/>
    </source>
</evidence>
<dbReference type="RefSeq" id="WP_093990259.1">
    <property type="nucleotide sequence ID" value="NZ_FXZK01000001.1"/>
</dbReference>
<dbReference type="Pfam" id="PF19580">
    <property type="entry name" value="Exo_endo_phos_3"/>
    <property type="match status" value="1"/>
</dbReference>
<dbReference type="InterPro" id="IPR036691">
    <property type="entry name" value="Endo/exonu/phosph_ase_sf"/>
</dbReference>
<dbReference type="Gene3D" id="3.60.10.10">
    <property type="entry name" value="Endonuclease/exonuclease/phosphatase"/>
    <property type="match status" value="1"/>
</dbReference>
<dbReference type="PANTHER" id="PTHR42834:SF1">
    <property type="entry name" value="ENDONUCLEASE_EXONUCLEASE_PHOSPHATASE FAMILY PROTEIN (AFU_ORTHOLOGUE AFUA_3G09210)"/>
    <property type="match status" value="1"/>
</dbReference>
<evidence type="ECO:0000259" key="1">
    <source>
        <dbReference type="Pfam" id="PF19580"/>
    </source>
</evidence>
<evidence type="ECO:0000313" key="2">
    <source>
        <dbReference type="EMBL" id="SMY06033.1"/>
    </source>
</evidence>
<reference evidence="2 3" key="1">
    <citation type="submission" date="2017-05" db="EMBL/GenBank/DDBJ databases">
        <authorList>
            <person name="Song R."/>
            <person name="Chenine A.L."/>
            <person name="Ruprecht R.M."/>
        </authorList>
    </citation>
    <scope>NUCLEOTIDE SEQUENCE [LARGE SCALE GENOMIC DNA]</scope>
    <source>
        <strain evidence="2 3">CECT 8899</strain>
    </source>
</reference>
<keyword evidence="3" id="KW-1185">Reference proteome</keyword>
<proteinExistence type="predicted"/>